<dbReference type="OrthoDB" id="7477935at2759"/>
<dbReference type="EMBL" id="OU893336">
    <property type="protein sequence ID" value="CAG9793587.1"/>
    <property type="molecule type" value="Genomic_DNA"/>
</dbReference>
<accession>A0A9N9WJP6</accession>
<evidence type="ECO:0000313" key="2">
    <source>
        <dbReference type="EMBL" id="CAG9793587.1"/>
    </source>
</evidence>
<keyword evidence="3" id="KW-1185">Reference proteome</keyword>
<evidence type="ECO:0000256" key="1">
    <source>
        <dbReference type="SAM" id="Phobius"/>
    </source>
</evidence>
<keyword evidence="1" id="KW-0812">Transmembrane</keyword>
<reference evidence="2" key="2">
    <citation type="submission" date="2022-10" db="EMBL/GenBank/DDBJ databases">
        <authorList>
            <consortium name="ENA_rothamsted_submissions"/>
            <consortium name="culmorum"/>
            <person name="King R."/>
        </authorList>
    </citation>
    <scope>NUCLEOTIDE SEQUENCE</scope>
</reference>
<dbReference type="Proteomes" id="UP001153714">
    <property type="component" value="Chromosome 5"/>
</dbReference>
<reference evidence="2" key="1">
    <citation type="submission" date="2021-12" db="EMBL/GenBank/DDBJ databases">
        <authorList>
            <person name="King R."/>
        </authorList>
    </citation>
    <scope>NUCLEOTIDE SEQUENCE</scope>
</reference>
<keyword evidence="1" id="KW-0472">Membrane</keyword>
<proteinExistence type="predicted"/>
<dbReference type="PROSITE" id="PS51257">
    <property type="entry name" value="PROKAR_LIPOPROTEIN"/>
    <property type="match status" value="1"/>
</dbReference>
<feature type="transmembrane region" description="Helical" evidence="1">
    <location>
        <begin position="32"/>
        <end position="52"/>
    </location>
</feature>
<evidence type="ECO:0000313" key="3">
    <source>
        <dbReference type="Proteomes" id="UP001153714"/>
    </source>
</evidence>
<gene>
    <name evidence="2" type="ORF">DIATSA_LOCUS11011</name>
</gene>
<protein>
    <submittedName>
        <fullName evidence="2">Uncharacterized protein</fullName>
    </submittedName>
</protein>
<feature type="transmembrane region" description="Helical" evidence="1">
    <location>
        <begin position="7"/>
        <end position="26"/>
    </location>
</feature>
<keyword evidence="1" id="KW-1133">Transmembrane helix</keyword>
<dbReference type="AlphaFoldDB" id="A0A9N9WJP6"/>
<organism evidence="2 3">
    <name type="scientific">Diatraea saccharalis</name>
    <name type="common">sugarcane borer</name>
    <dbReference type="NCBI Taxonomy" id="40085"/>
    <lineage>
        <taxon>Eukaryota</taxon>
        <taxon>Metazoa</taxon>
        <taxon>Ecdysozoa</taxon>
        <taxon>Arthropoda</taxon>
        <taxon>Hexapoda</taxon>
        <taxon>Insecta</taxon>
        <taxon>Pterygota</taxon>
        <taxon>Neoptera</taxon>
        <taxon>Endopterygota</taxon>
        <taxon>Lepidoptera</taxon>
        <taxon>Glossata</taxon>
        <taxon>Ditrysia</taxon>
        <taxon>Pyraloidea</taxon>
        <taxon>Crambidae</taxon>
        <taxon>Crambinae</taxon>
        <taxon>Diatraea</taxon>
    </lineage>
</organism>
<sequence length="109" mass="12559">MIAYRFIIYIIYCHIMLGSCIENAFISMAIATVVLASDVILMVYSLVFYSVYQRLKKFATYLKDSPNVIACCNNYKMLADQTENTKRPMDVIVSCFSFDNINYIFTSLI</sequence>
<name>A0A9N9WJP6_9NEOP</name>